<evidence type="ECO:0000313" key="3">
    <source>
        <dbReference type="Proteomes" id="UP000435036"/>
    </source>
</evidence>
<keyword evidence="2" id="KW-0378">Hydrolase</keyword>
<dbReference type="GO" id="GO:0016787">
    <property type="term" value="F:hydrolase activity"/>
    <property type="evidence" value="ECO:0007669"/>
    <property type="project" value="UniProtKB-KW"/>
</dbReference>
<sequence>MNKNFFKYSAFALALLGSLSSSPVLAQQSLPKQVKIKPEVLKDKLKGGWAGQVIGVTFGGPTEFKFNGTLIPDYMTIPWFDGYIKNTMIKSPGLYDDLYVELTFVEVMEQKGIDAPVEDFANAFAHSEYQLWHANQAARYNLLNGIKAPESGHWHNNPHADDLDYQIEADYAGLMTPGMPNSASEISDKIGHIMNYGDGWYGGVYVGALYSIAYVSDDIQFVVNEALKTIPAESDFYKCIADVIKWHKQYPNDWKQTWFEIQKKWSEEAGCPAGALSAFNIDAKINAAYIVLGLLYGDGDFTKTMEISTRAGQDSDCNPSNAGGVLGTILGYSHIPKYWKMGLAEAEDIDFKYTNMSLNRVYEVGYKHALEMVKKNGGKVTAKEITINVQQPKAVRFEKSFDGIYPTHKISFWNKPMAKEFTFDFEGTAVVLQGVAAKADNVKEDHVFDLTIYIDGKEIERTKMPTDLMSRKHEIFWKYELPKGKHQVKVVTNNPKEGYSIRVHDATIYSDQPVDGIHAHDGKE</sequence>
<feature type="chain" id="PRO_5026781086" evidence="1">
    <location>
        <begin position="27"/>
        <end position="524"/>
    </location>
</feature>
<proteinExistence type="predicted"/>
<dbReference type="InterPro" id="IPR005502">
    <property type="entry name" value="Ribosyl_crysJ1"/>
</dbReference>
<evidence type="ECO:0000313" key="2">
    <source>
        <dbReference type="EMBL" id="MVZ63918.1"/>
    </source>
</evidence>
<dbReference type="Gene3D" id="1.10.4080.10">
    <property type="entry name" value="ADP-ribosylation/Crystallin J1"/>
    <property type="match status" value="1"/>
</dbReference>
<protein>
    <submittedName>
        <fullName evidence="2">ADP-ribosylglycohydrolase family protein</fullName>
    </submittedName>
</protein>
<dbReference type="SUPFAM" id="SSF101478">
    <property type="entry name" value="ADP-ribosylglycohydrolase"/>
    <property type="match status" value="1"/>
</dbReference>
<evidence type="ECO:0000256" key="1">
    <source>
        <dbReference type="SAM" id="SignalP"/>
    </source>
</evidence>
<dbReference type="Gene3D" id="2.60.120.260">
    <property type="entry name" value="Galactose-binding domain-like"/>
    <property type="match status" value="1"/>
</dbReference>
<feature type="signal peptide" evidence="1">
    <location>
        <begin position="1"/>
        <end position="26"/>
    </location>
</feature>
<dbReference type="Pfam" id="PF03747">
    <property type="entry name" value="ADP_ribosyl_GH"/>
    <property type="match status" value="1"/>
</dbReference>
<organism evidence="2 3">
    <name type="scientific">Sphingobacterium humi</name>
    <dbReference type="NCBI Taxonomy" id="1796905"/>
    <lineage>
        <taxon>Bacteria</taxon>
        <taxon>Pseudomonadati</taxon>
        <taxon>Bacteroidota</taxon>
        <taxon>Sphingobacteriia</taxon>
        <taxon>Sphingobacteriales</taxon>
        <taxon>Sphingobacteriaceae</taxon>
        <taxon>Sphingobacterium</taxon>
    </lineage>
</organism>
<comment type="caution">
    <text evidence="2">The sequence shown here is derived from an EMBL/GenBank/DDBJ whole genome shotgun (WGS) entry which is preliminary data.</text>
</comment>
<dbReference type="AlphaFoldDB" id="A0A6N8L6V6"/>
<accession>A0A6N8L6V6</accession>
<keyword evidence="3" id="KW-1185">Reference proteome</keyword>
<gene>
    <name evidence="2" type="ORF">GQF63_17995</name>
</gene>
<dbReference type="RefSeq" id="WP_160370636.1">
    <property type="nucleotide sequence ID" value="NZ_WSQA01000017.1"/>
</dbReference>
<name>A0A6N8L6V6_9SPHI</name>
<keyword evidence="1" id="KW-0732">Signal</keyword>
<reference evidence="2 3" key="1">
    <citation type="submission" date="2019-12" db="EMBL/GenBank/DDBJ databases">
        <authorList>
            <person name="Dong K."/>
        </authorList>
    </citation>
    <scope>NUCLEOTIDE SEQUENCE [LARGE SCALE GENOMIC DNA]</scope>
    <source>
        <strain evidence="2 3">JCM 31225</strain>
    </source>
</reference>
<dbReference type="InterPro" id="IPR036705">
    <property type="entry name" value="Ribosyl_crysJ1_sf"/>
</dbReference>
<dbReference type="OrthoDB" id="9761704at2"/>
<dbReference type="Proteomes" id="UP000435036">
    <property type="component" value="Unassembled WGS sequence"/>
</dbReference>
<dbReference type="EMBL" id="WSQA01000017">
    <property type="protein sequence ID" value="MVZ63918.1"/>
    <property type="molecule type" value="Genomic_DNA"/>
</dbReference>